<dbReference type="Proteomes" id="UP000265520">
    <property type="component" value="Unassembled WGS sequence"/>
</dbReference>
<protein>
    <submittedName>
        <fullName evidence="1">Uncharacterized protein</fullName>
    </submittedName>
</protein>
<dbReference type="AlphaFoldDB" id="A0A392TE04"/>
<feature type="non-terminal residue" evidence="1">
    <location>
        <position position="1"/>
    </location>
</feature>
<sequence length="26" mass="2867">YLSNRGPPYLRPITTVIVPNLTIGVI</sequence>
<dbReference type="EMBL" id="LXQA010546498">
    <property type="protein sequence ID" value="MCI58460.1"/>
    <property type="molecule type" value="Genomic_DNA"/>
</dbReference>
<proteinExistence type="predicted"/>
<evidence type="ECO:0000313" key="2">
    <source>
        <dbReference type="Proteomes" id="UP000265520"/>
    </source>
</evidence>
<comment type="caution">
    <text evidence="1">The sequence shown here is derived from an EMBL/GenBank/DDBJ whole genome shotgun (WGS) entry which is preliminary data.</text>
</comment>
<keyword evidence="2" id="KW-1185">Reference proteome</keyword>
<accession>A0A392TE04</accession>
<reference evidence="1 2" key="1">
    <citation type="journal article" date="2018" name="Front. Plant Sci.">
        <title>Red Clover (Trifolium pratense) and Zigzag Clover (T. medium) - A Picture of Genomic Similarities and Differences.</title>
        <authorList>
            <person name="Dluhosova J."/>
            <person name="Istvanek J."/>
            <person name="Nedelnik J."/>
            <person name="Repkova J."/>
        </authorList>
    </citation>
    <scope>NUCLEOTIDE SEQUENCE [LARGE SCALE GENOMIC DNA]</scope>
    <source>
        <strain evidence="2">cv. 10/8</strain>
        <tissue evidence="1">Leaf</tissue>
    </source>
</reference>
<name>A0A392TE04_9FABA</name>
<evidence type="ECO:0000313" key="1">
    <source>
        <dbReference type="EMBL" id="MCI58460.1"/>
    </source>
</evidence>
<organism evidence="1 2">
    <name type="scientific">Trifolium medium</name>
    <dbReference type="NCBI Taxonomy" id="97028"/>
    <lineage>
        <taxon>Eukaryota</taxon>
        <taxon>Viridiplantae</taxon>
        <taxon>Streptophyta</taxon>
        <taxon>Embryophyta</taxon>
        <taxon>Tracheophyta</taxon>
        <taxon>Spermatophyta</taxon>
        <taxon>Magnoliopsida</taxon>
        <taxon>eudicotyledons</taxon>
        <taxon>Gunneridae</taxon>
        <taxon>Pentapetalae</taxon>
        <taxon>rosids</taxon>
        <taxon>fabids</taxon>
        <taxon>Fabales</taxon>
        <taxon>Fabaceae</taxon>
        <taxon>Papilionoideae</taxon>
        <taxon>50 kb inversion clade</taxon>
        <taxon>NPAAA clade</taxon>
        <taxon>Hologalegina</taxon>
        <taxon>IRL clade</taxon>
        <taxon>Trifolieae</taxon>
        <taxon>Trifolium</taxon>
    </lineage>
</organism>